<dbReference type="InterPro" id="IPR010982">
    <property type="entry name" value="Lambda_DNA-bd_dom_sf"/>
</dbReference>
<organism evidence="3 4">
    <name type="scientific">Mediterraneibacter butyricigenes</name>
    <dbReference type="NCBI Taxonomy" id="2316025"/>
    <lineage>
        <taxon>Bacteria</taxon>
        <taxon>Bacillati</taxon>
        <taxon>Bacillota</taxon>
        <taxon>Clostridia</taxon>
        <taxon>Lachnospirales</taxon>
        <taxon>Lachnospiraceae</taxon>
        <taxon>Mediterraneibacter</taxon>
    </lineage>
</organism>
<protein>
    <recommendedName>
        <fullName evidence="2">HTH cro/C1-type domain-containing protein</fullName>
    </recommendedName>
</protein>
<dbReference type="CDD" id="cd00093">
    <property type="entry name" value="HTH_XRE"/>
    <property type="match status" value="1"/>
</dbReference>
<gene>
    <name evidence="3" type="ORF">KGMB01110_21940</name>
</gene>
<keyword evidence="4" id="KW-1185">Reference proteome</keyword>
<evidence type="ECO:0000256" key="1">
    <source>
        <dbReference type="ARBA" id="ARBA00023125"/>
    </source>
</evidence>
<dbReference type="AlphaFoldDB" id="A0A391P9W7"/>
<evidence type="ECO:0000259" key="2">
    <source>
        <dbReference type="PROSITE" id="PS50943"/>
    </source>
</evidence>
<dbReference type="InterPro" id="IPR001387">
    <property type="entry name" value="Cro/C1-type_HTH"/>
</dbReference>
<reference evidence="4" key="1">
    <citation type="submission" date="2018-09" db="EMBL/GenBank/DDBJ databases">
        <title>Draft Genome Sequence of Mediterraneibacter sp. KCTC 15684.</title>
        <authorList>
            <person name="Kim J.S."/>
            <person name="Han K.I."/>
            <person name="Suh M.K."/>
            <person name="Lee K.C."/>
            <person name="Eom M.K."/>
            <person name="Lee J.H."/>
            <person name="Park S.H."/>
            <person name="Kang S.W."/>
            <person name="Park J.E."/>
            <person name="Oh B.S."/>
            <person name="Yu S.Y."/>
            <person name="Choi S.H."/>
            <person name="Lee D.H."/>
            <person name="Yoon H."/>
            <person name="Kim B."/>
            <person name="Yang S.J."/>
            <person name="Lee J.S."/>
        </authorList>
    </citation>
    <scope>NUCLEOTIDE SEQUENCE [LARGE SCALE GENOMIC DNA]</scope>
    <source>
        <strain evidence="4">KCTC 15684</strain>
    </source>
</reference>
<evidence type="ECO:0000313" key="3">
    <source>
        <dbReference type="EMBL" id="GCA67758.1"/>
    </source>
</evidence>
<dbReference type="PANTHER" id="PTHR46558:SF11">
    <property type="entry name" value="HTH-TYPE TRANSCRIPTIONAL REGULATOR XRE"/>
    <property type="match status" value="1"/>
</dbReference>
<dbReference type="Pfam" id="PF01381">
    <property type="entry name" value="HTH_3"/>
    <property type="match status" value="1"/>
</dbReference>
<name>A0A391P9W7_9FIRM</name>
<sequence length="45" mass="5174">MQIGEKIKNYRKTAGLTQEQVADYLDVSTPAVNKWEKGVSQTKRY</sequence>
<dbReference type="Gene3D" id="1.10.260.40">
    <property type="entry name" value="lambda repressor-like DNA-binding domains"/>
    <property type="match status" value="1"/>
</dbReference>
<dbReference type="PROSITE" id="PS50943">
    <property type="entry name" value="HTH_CROC1"/>
    <property type="match status" value="1"/>
</dbReference>
<proteinExistence type="predicted"/>
<comment type="caution">
    <text evidence="3">The sequence shown here is derived from an EMBL/GenBank/DDBJ whole genome shotgun (WGS) entry which is preliminary data.</text>
</comment>
<accession>A0A391P9W7</accession>
<feature type="domain" description="HTH cro/C1-type" evidence="2">
    <location>
        <begin position="7"/>
        <end position="38"/>
    </location>
</feature>
<dbReference type="EMBL" id="BHGK01000001">
    <property type="protein sequence ID" value="GCA67758.1"/>
    <property type="molecule type" value="Genomic_DNA"/>
</dbReference>
<dbReference type="SUPFAM" id="SSF47413">
    <property type="entry name" value="lambda repressor-like DNA-binding domains"/>
    <property type="match status" value="1"/>
</dbReference>
<evidence type="ECO:0000313" key="4">
    <source>
        <dbReference type="Proteomes" id="UP000265643"/>
    </source>
</evidence>
<keyword evidence="1" id="KW-0238">DNA-binding</keyword>
<dbReference type="GO" id="GO:0003677">
    <property type="term" value="F:DNA binding"/>
    <property type="evidence" value="ECO:0007669"/>
    <property type="project" value="UniProtKB-KW"/>
</dbReference>
<dbReference type="PANTHER" id="PTHR46558">
    <property type="entry name" value="TRACRIPTIONAL REGULATORY PROTEIN-RELATED-RELATED"/>
    <property type="match status" value="1"/>
</dbReference>
<dbReference type="Proteomes" id="UP000265643">
    <property type="component" value="Unassembled WGS sequence"/>
</dbReference>